<evidence type="ECO:0000313" key="2">
    <source>
        <dbReference type="EMBL" id="CAG7823837.1"/>
    </source>
</evidence>
<dbReference type="PROSITE" id="PS51154">
    <property type="entry name" value="MACRO"/>
    <property type="match status" value="1"/>
</dbReference>
<dbReference type="Proteomes" id="UP000708208">
    <property type="component" value="Unassembled WGS sequence"/>
</dbReference>
<dbReference type="AlphaFoldDB" id="A0A8J2L175"/>
<dbReference type="EMBL" id="CAJVCH010530742">
    <property type="protein sequence ID" value="CAG7823837.1"/>
    <property type="molecule type" value="Genomic_DNA"/>
</dbReference>
<organism evidence="2 3">
    <name type="scientific">Allacma fusca</name>
    <dbReference type="NCBI Taxonomy" id="39272"/>
    <lineage>
        <taxon>Eukaryota</taxon>
        <taxon>Metazoa</taxon>
        <taxon>Ecdysozoa</taxon>
        <taxon>Arthropoda</taxon>
        <taxon>Hexapoda</taxon>
        <taxon>Collembola</taxon>
        <taxon>Symphypleona</taxon>
        <taxon>Sminthuridae</taxon>
        <taxon>Allacma</taxon>
    </lineage>
</organism>
<accession>A0A8J2L175</accession>
<dbReference type="InterPro" id="IPR002589">
    <property type="entry name" value="Macro_dom"/>
</dbReference>
<feature type="domain" description="Macro" evidence="1">
    <location>
        <begin position="36"/>
        <end position="217"/>
    </location>
</feature>
<comment type="caution">
    <text evidence="2">The sequence shown here is derived from an EMBL/GenBank/DDBJ whole genome shotgun (WGS) entry which is preliminary data.</text>
</comment>
<keyword evidence="3" id="KW-1185">Reference proteome</keyword>
<evidence type="ECO:0000259" key="1">
    <source>
        <dbReference type="PROSITE" id="PS51154"/>
    </source>
</evidence>
<evidence type="ECO:0000313" key="3">
    <source>
        <dbReference type="Proteomes" id="UP000708208"/>
    </source>
</evidence>
<sequence>MDPTISQTEGIIKWSQMDVSNLDLNPKTYPVNHFESSPFAIDPVINSRVALWFGDALSLCVDGITTTTNETVSELSPGILHRTGEGYLTEARDQLRSVRTGEARLAPSHPSLPCRHLILTVCPRYSEKYKTAAETALFSCYNSILEKASERNMEAVSVPPLHLAGKAVFPDELGANVAIRTVRRFLEKGYTQPQLIILAISDPVLFRLYQSLMVGYFPRESAHEDYACVRLPPEIGDDEGAPWLPDRRIRIFSNPAENPNSSEQDNSILEELNRDFVKMQDDVDKERLLSDGGRRRRTLSNLNDMERHIAIEIEAKERLPLATITIENRRSFIEALFYRRRIFSIKRTSLT</sequence>
<name>A0A8J2L175_9HEXA</name>
<reference evidence="2" key="1">
    <citation type="submission" date="2021-06" db="EMBL/GenBank/DDBJ databases">
        <authorList>
            <person name="Hodson N. C."/>
            <person name="Mongue J. A."/>
            <person name="Jaron S. K."/>
        </authorList>
    </citation>
    <scope>NUCLEOTIDE SEQUENCE</scope>
</reference>
<dbReference type="OrthoDB" id="365077at2759"/>
<dbReference type="PANTHER" id="PTHR11106">
    <property type="entry name" value="GANGLIOSIDE INDUCED DIFFERENTIATION ASSOCIATED PROTEIN 2-RELATED"/>
    <property type="match status" value="1"/>
</dbReference>
<gene>
    <name evidence="2" type="ORF">AFUS01_LOCUS34029</name>
</gene>
<protein>
    <recommendedName>
        <fullName evidence="1">Macro domain-containing protein</fullName>
    </recommendedName>
</protein>
<dbReference type="Pfam" id="PF01661">
    <property type="entry name" value="Macro"/>
    <property type="match status" value="1"/>
</dbReference>
<dbReference type="PANTHER" id="PTHR11106:SF72">
    <property type="entry name" value="GANGLIOSIDE-INDUCED DIFFERENTIATION-ASSOCIATED PROTEIN 2"/>
    <property type="match status" value="1"/>
</dbReference>
<proteinExistence type="predicted"/>